<dbReference type="AlphaFoldDB" id="A0A848H2P6"/>
<feature type="transmembrane region" description="Helical" evidence="1">
    <location>
        <begin position="21"/>
        <end position="42"/>
    </location>
</feature>
<dbReference type="RefSeq" id="WP_169417215.1">
    <property type="nucleotide sequence ID" value="NZ_JABBFX010000001.1"/>
</dbReference>
<protein>
    <submittedName>
        <fullName evidence="2">Pilus assembly protein PilV</fullName>
    </submittedName>
</protein>
<dbReference type="EMBL" id="JABBFX010000001">
    <property type="protein sequence ID" value="NML42973.1"/>
    <property type="molecule type" value="Genomic_DNA"/>
</dbReference>
<evidence type="ECO:0000256" key="1">
    <source>
        <dbReference type="SAM" id="Phobius"/>
    </source>
</evidence>
<dbReference type="Proteomes" id="UP000541185">
    <property type="component" value="Unassembled WGS sequence"/>
</dbReference>
<evidence type="ECO:0000313" key="3">
    <source>
        <dbReference type="Proteomes" id="UP000541185"/>
    </source>
</evidence>
<keyword evidence="1" id="KW-0472">Membrane</keyword>
<organism evidence="2 3">
    <name type="scientific">Ramlibacter agri</name>
    <dbReference type="NCBI Taxonomy" id="2728837"/>
    <lineage>
        <taxon>Bacteria</taxon>
        <taxon>Pseudomonadati</taxon>
        <taxon>Pseudomonadota</taxon>
        <taxon>Betaproteobacteria</taxon>
        <taxon>Burkholderiales</taxon>
        <taxon>Comamonadaceae</taxon>
        <taxon>Ramlibacter</taxon>
    </lineage>
</organism>
<name>A0A848H2P6_9BURK</name>
<dbReference type="InterPro" id="IPR012902">
    <property type="entry name" value="N_methyl_site"/>
</dbReference>
<comment type="caution">
    <text evidence="2">The sequence shown here is derived from an EMBL/GenBank/DDBJ whole genome shotgun (WGS) entry which is preliminary data.</text>
</comment>
<gene>
    <name evidence="2" type="ORF">HHL11_04365</name>
</gene>
<keyword evidence="3" id="KW-1185">Reference proteome</keyword>
<sequence>MRRATPSRNRPRQRGIALIEALVAILIFAFGIIGLVGLQAAMTRAQGTAKLRADAVYLGAQLMGAMWADRSHVASYDSANCASYNPCKDWLAKVQTGLPGGAATISATSSGDVALTVTWTTSAEGTHTHAVSTAVR</sequence>
<dbReference type="Pfam" id="PF07963">
    <property type="entry name" value="N_methyl"/>
    <property type="match status" value="1"/>
</dbReference>
<keyword evidence="1" id="KW-1133">Transmembrane helix</keyword>
<evidence type="ECO:0000313" key="2">
    <source>
        <dbReference type="EMBL" id="NML42973.1"/>
    </source>
</evidence>
<reference evidence="2 3" key="1">
    <citation type="submission" date="2020-04" db="EMBL/GenBank/DDBJ databases">
        <title>Ramlibacter sp. G-1-2-2 isolated from soil.</title>
        <authorList>
            <person name="Dahal R.H."/>
        </authorList>
    </citation>
    <scope>NUCLEOTIDE SEQUENCE [LARGE SCALE GENOMIC DNA]</scope>
    <source>
        <strain evidence="2 3">G-1-2-2</strain>
    </source>
</reference>
<keyword evidence="1" id="KW-0812">Transmembrane</keyword>
<accession>A0A848H2P6</accession>
<proteinExistence type="predicted"/>